<dbReference type="Proteomes" id="UP001303473">
    <property type="component" value="Unassembled WGS sequence"/>
</dbReference>
<keyword evidence="3" id="KW-1185">Reference proteome</keyword>
<reference evidence="3" key="1">
    <citation type="journal article" date="2023" name="Mol. Phylogenet. Evol.">
        <title>Genome-scale phylogeny and comparative genomics of the fungal order Sordariales.</title>
        <authorList>
            <person name="Hensen N."/>
            <person name="Bonometti L."/>
            <person name="Westerberg I."/>
            <person name="Brannstrom I.O."/>
            <person name="Guillou S."/>
            <person name="Cros-Aarteil S."/>
            <person name="Calhoun S."/>
            <person name="Haridas S."/>
            <person name="Kuo A."/>
            <person name="Mondo S."/>
            <person name="Pangilinan J."/>
            <person name="Riley R."/>
            <person name="LaButti K."/>
            <person name="Andreopoulos B."/>
            <person name="Lipzen A."/>
            <person name="Chen C."/>
            <person name="Yan M."/>
            <person name="Daum C."/>
            <person name="Ng V."/>
            <person name="Clum A."/>
            <person name="Steindorff A."/>
            <person name="Ohm R.A."/>
            <person name="Martin F."/>
            <person name="Silar P."/>
            <person name="Natvig D.O."/>
            <person name="Lalanne C."/>
            <person name="Gautier V."/>
            <person name="Ament-Velasquez S.L."/>
            <person name="Kruys A."/>
            <person name="Hutchinson M.I."/>
            <person name="Powell A.J."/>
            <person name="Barry K."/>
            <person name="Miller A.N."/>
            <person name="Grigoriev I.V."/>
            <person name="Debuchy R."/>
            <person name="Gladieux P."/>
            <person name="Hiltunen Thoren M."/>
            <person name="Johannesson H."/>
        </authorList>
    </citation>
    <scope>NUCLEOTIDE SEQUENCE [LARGE SCALE GENOMIC DNA]</scope>
    <source>
        <strain evidence="3">CBS 340.73</strain>
    </source>
</reference>
<evidence type="ECO:0000313" key="3">
    <source>
        <dbReference type="Proteomes" id="UP001303473"/>
    </source>
</evidence>
<feature type="compositionally biased region" description="Polar residues" evidence="1">
    <location>
        <begin position="116"/>
        <end position="138"/>
    </location>
</feature>
<name>A0AAN6NEN9_9PEZI</name>
<comment type="caution">
    <text evidence="2">The sequence shown here is derived from an EMBL/GenBank/DDBJ whole genome shotgun (WGS) entry which is preliminary data.</text>
</comment>
<dbReference type="AlphaFoldDB" id="A0AAN6NEN9"/>
<feature type="compositionally biased region" description="Low complexity" evidence="1">
    <location>
        <begin position="21"/>
        <end position="41"/>
    </location>
</feature>
<evidence type="ECO:0000256" key="1">
    <source>
        <dbReference type="SAM" id="MobiDB-lite"/>
    </source>
</evidence>
<feature type="region of interest" description="Disordered" evidence="1">
    <location>
        <begin position="1"/>
        <end position="149"/>
    </location>
</feature>
<sequence>MDVTSLLNTSSAARLQRRDSVASSTPSATGGTTAATSTAVPTPSPERTPPLSRRSSSGSRSRSPNPTPNAPRGNRTPWDAGGYSLPILTLDTKSIHIQPRTPPRPEFTVARPGFYRNNSSESPIATDDGLNSATSLDSPKQHKFSDSRSSLCSSSYTTASSSSSCCNNSVSHSRISSLSTVSEFQPLTSLITEISLVDANANANVNRMPLCEGEKPMDATASAAASNFATNYPVLGAIEAPSPTPIHQRQDSGSGSASTGRTSPEEEALILSTDRPRSPSDAVMIRRGQDQGDIAPEEAVSSESALDLALGLSLPISAYAVPHRAEAALFIPHFTARGIWFRSLSVRLESTESPQCSARMTSTHSWLVYTFTKPLCLGAGTSGLQPRAKSDAEKATSHHQLEDFNSFSLARSIGQLDAKLSAACSILSGQLLSRRTRSAESAAPVLGFNVLIKTTSSEGNCETIQEHSRVRRHCTGMTAVERKHGHQDNTEQYRTIG</sequence>
<gene>
    <name evidence="2" type="ORF">QBC46DRAFT_446318</name>
</gene>
<evidence type="ECO:0000313" key="2">
    <source>
        <dbReference type="EMBL" id="KAK3944085.1"/>
    </source>
</evidence>
<feature type="compositionally biased region" description="Low complexity" evidence="1">
    <location>
        <begin position="49"/>
        <end position="64"/>
    </location>
</feature>
<feature type="compositionally biased region" description="Polar residues" evidence="1">
    <location>
        <begin position="1"/>
        <end position="13"/>
    </location>
</feature>
<proteinExistence type="predicted"/>
<protein>
    <submittedName>
        <fullName evidence="2">Uncharacterized protein</fullName>
    </submittedName>
</protein>
<accession>A0AAN6NEN9</accession>
<dbReference type="EMBL" id="MU853761">
    <property type="protein sequence ID" value="KAK3944085.1"/>
    <property type="molecule type" value="Genomic_DNA"/>
</dbReference>
<feature type="compositionally biased region" description="Low complexity" evidence="1">
    <location>
        <begin position="252"/>
        <end position="262"/>
    </location>
</feature>
<organism evidence="2 3">
    <name type="scientific">Diplogelasinospora grovesii</name>
    <dbReference type="NCBI Taxonomy" id="303347"/>
    <lineage>
        <taxon>Eukaryota</taxon>
        <taxon>Fungi</taxon>
        <taxon>Dikarya</taxon>
        <taxon>Ascomycota</taxon>
        <taxon>Pezizomycotina</taxon>
        <taxon>Sordariomycetes</taxon>
        <taxon>Sordariomycetidae</taxon>
        <taxon>Sordariales</taxon>
        <taxon>Diplogelasinosporaceae</taxon>
        <taxon>Diplogelasinospora</taxon>
    </lineage>
</organism>
<feature type="region of interest" description="Disordered" evidence="1">
    <location>
        <begin position="239"/>
        <end position="282"/>
    </location>
</feature>